<dbReference type="PANTHER" id="PTHR33751">
    <property type="entry name" value="CBB3-TYPE CYTOCHROME C OXIDASE SUBUNIT FIXP"/>
    <property type="match status" value="1"/>
</dbReference>
<dbReference type="RefSeq" id="WP_163673505.1">
    <property type="nucleotide sequence ID" value="NZ_JAAIYP010000001.1"/>
</dbReference>
<evidence type="ECO:0000256" key="4">
    <source>
        <dbReference type="ARBA" id="ARBA00022982"/>
    </source>
</evidence>
<dbReference type="InterPro" id="IPR009056">
    <property type="entry name" value="Cyt_c-like_dom"/>
</dbReference>
<keyword evidence="4" id="KW-0249">Electron transport</keyword>
<evidence type="ECO:0000256" key="5">
    <source>
        <dbReference type="ARBA" id="ARBA00023004"/>
    </source>
</evidence>
<dbReference type="EMBL" id="JAAIYP010000001">
    <property type="protein sequence ID" value="NFV78513.1"/>
    <property type="molecule type" value="Genomic_DNA"/>
</dbReference>
<reference evidence="9 10" key="1">
    <citation type="submission" date="2020-02" db="EMBL/GenBank/DDBJ databases">
        <authorList>
            <person name="Dziuba M."/>
            <person name="Kuznetsov B."/>
            <person name="Mardanov A."/>
            <person name="Ravin N."/>
            <person name="Grouzdev D."/>
        </authorList>
    </citation>
    <scope>NUCLEOTIDE SEQUENCE [LARGE SCALE GENOMIC DNA]</scope>
    <source>
        <strain evidence="9 10">SpK</strain>
    </source>
</reference>
<evidence type="ECO:0000313" key="10">
    <source>
        <dbReference type="Proteomes" id="UP000480684"/>
    </source>
</evidence>
<sequence length="229" mass="25589">MRGWWVVAVVAVGGATGAWAQDAPPPVTLPNGKTWTYDAEQGREIMRTCAACHGEFGEGGGGGVYPRIAGLHPDYLADQLRAFKSRARENIPMIPYANDRELPEKDVLDVSYYLASIKPPNRPPSDDTPMDAFERLKLAKQAVQIPREPGDAAKGEKLYNGDCMECHGRNGQGRVRKPPLAQQHMKYLRAQVALFLKGQREHEDVDELMRPKTDQDWQDIWAHVSLLDD</sequence>
<dbReference type="PROSITE" id="PS51007">
    <property type="entry name" value="CYTC"/>
    <property type="match status" value="2"/>
</dbReference>
<dbReference type="GO" id="GO:0020037">
    <property type="term" value="F:heme binding"/>
    <property type="evidence" value="ECO:0007669"/>
    <property type="project" value="InterPro"/>
</dbReference>
<evidence type="ECO:0000256" key="7">
    <source>
        <dbReference type="SAM" id="SignalP"/>
    </source>
</evidence>
<dbReference type="Pfam" id="PF00034">
    <property type="entry name" value="Cytochrom_C"/>
    <property type="match status" value="2"/>
</dbReference>
<evidence type="ECO:0000256" key="1">
    <source>
        <dbReference type="ARBA" id="ARBA00022448"/>
    </source>
</evidence>
<feature type="domain" description="Cytochrome c" evidence="8">
    <location>
        <begin position="150"/>
        <end position="228"/>
    </location>
</feature>
<organism evidence="9 10">
    <name type="scientific">Magnetospirillum aberrantis SpK</name>
    <dbReference type="NCBI Taxonomy" id="908842"/>
    <lineage>
        <taxon>Bacteria</taxon>
        <taxon>Pseudomonadati</taxon>
        <taxon>Pseudomonadota</taxon>
        <taxon>Alphaproteobacteria</taxon>
        <taxon>Rhodospirillales</taxon>
        <taxon>Rhodospirillaceae</taxon>
        <taxon>Magnetospirillum</taxon>
    </lineage>
</organism>
<dbReference type="InterPro" id="IPR050597">
    <property type="entry name" value="Cytochrome_c_Oxidase_Subunit"/>
</dbReference>
<evidence type="ECO:0000259" key="8">
    <source>
        <dbReference type="PROSITE" id="PS51007"/>
    </source>
</evidence>
<protein>
    <submittedName>
        <fullName evidence="9">C-type cytochrome</fullName>
    </submittedName>
</protein>
<keyword evidence="5 6" id="KW-0408">Iron</keyword>
<feature type="chain" id="PRO_5028908063" evidence="7">
    <location>
        <begin position="21"/>
        <end position="229"/>
    </location>
</feature>
<keyword evidence="2 6" id="KW-0349">Heme</keyword>
<evidence type="ECO:0000256" key="2">
    <source>
        <dbReference type="ARBA" id="ARBA00022617"/>
    </source>
</evidence>
<accession>A0A7C9UWP9</accession>
<feature type="domain" description="Cytochrome c" evidence="8">
    <location>
        <begin position="37"/>
        <end position="118"/>
    </location>
</feature>
<comment type="caution">
    <text evidence="9">The sequence shown here is derived from an EMBL/GenBank/DDBJ whole genome shotgun (WGS) entry which is preliminary data.</text>
</comment>
<keyword evidence="1" id="KW-0813">Transport</keyword>
<proteinExistence type="predicted"/>
<dbReference type="InterPro" id="IPR036909">
    <property type="entry name" value="Cyt_c-like_dom_sf"/>
</dbReference>
<dbReference type="GO" id="GO:0009055">
    <property type="term" value="F:electron transfer activity"/>
    <property type="evidence" value="ECO:0007669"/>
    <property type="project" value="InterPro"/>
</dbReference>
<dbReference type="Proteomes" id="UP000480684">
    <property type="component" value="Unassembled WGS sequence"/>
</dbReference>
<evidence type="ECO:0000256" key="6">
    <source>
        <dbReference type="PROSITE-ProRule" id="PRU00433"/>
    </source>
</evidence>
<dbReference type="AlphaFoldDB" id="A0A7C9UWP9"/>
<keyword evidence="3 6" id="KW-0479">Metal-binding</keyword>
<evidence type="ECO:0000313" key="9">
    <source>
        <dbReference type="EMBL" id="NFV78513.1"/>
    </source>
</evidence>
<name>A0A7C9UWP9_9PROT</name>
<dbReference type="PANTHER" id="PTHR33751:SF9">
    <property type="entry name" value="CYTOCHROME C4"/>
    <property type="match status" value="1"/>
</dbReference>
<dbReference type="GO" id="GO:0046872">
    <property type="term" value="F:metal ion binding"/>
    <property type="evidence" value="ECO:0007669"/>
    <property type="project" value="UniProtKB-KW"/>
</dbReference>
<gene>
    <name evidence="9" type="ORF">G4223_00085</name>
</gene>
<feature type="signal peptide" evidence="7">
    <location>
        <begin position="1"/>
        <end position="20"/>
    </location>
</feature>
<dbReference type="Gene3D" id="1.10.760.10">
    <property type="entry name" value="Cytochrome c-like domain"/>
    <property type="match status" value="2"/>
</dbReference>
<evidence type="ECO:0000256" key="3">
    <source>
        <dbReference type="ARBA" id="ARBA00022723"/>
    </source>
</evidence>
<keyword evidence="10" id="KW-1185">Reference proteome</keyword>
<dbReference type="SUPFAM" id="SSF46626">
    <property type="entry name" value="Cytochrome c"/>
    <property type="match status" value="2"/>
</dbReference>
<keyword evidence="7" id="KW-0732">Signal</keyword>